<feature type="region of interest" description="Disordered" evidence="5">
    <location>
        <begin position="35"/>
        <end position="103"/>
    </location>
</feature>
<proteinExistence type="predicted"/>
<sequence>MSQSSSDNFNTTIGRDAIRLVEQFERDEALARQLQNGTEFDFESPGPTSSTAVIGRSVRITTDLPPINEDVIDLTGSDDEEDEDENNESMDTSHNTTAESAASRAHLQALVRDAERLIQEMDEEDERDRSPIRSIHPQISGRAPGTSGQVRSNANEHRRNAMSSPPRRQPDNLPEDSEEEDTGEALLNASSSTYDSDDSFINALQTNNRVGQASSSIGATPGASTSALSQFRPPAFTRPTAQHSAVGLGLRQDQINRLPSQSLDETIAGDTCPVCMDDMATNNEIRRLPCLHVLHKGCIDPWLKKSKECPICKFDISSAM</sequence>
<dbReference type="PROSITE" id="PS50089">
    <property type="entry name" value="ZF_RING_2"/>
    <property type="match status" value="1"/>
</dbReference>
<dbReference type="SMART" id="SM00184">
    <property type="entry name" value="RING"/>
    <property type="match status" value="1"/>
</dbReference>
<dbReference type="InterPro" id="IPR013083">
    <property type="entry name" value="Znf_RING/FYVE/PHD"/>
</dbReference>
<dbReference type="PANTHER" id="PTHR45931">
    <property type="entry name" value="SI:CH211-59O9.10"/>
    <property type="match status" value="1"/>
</dbReference>
<protein>
    <submittedName>
        <fullName evidence="7">Oidioi.mRNA.OKI2018_I69.PAR.g12965.t1.cds</fullName>
    </submittedName>
</protein>
<dbReference type="InterPro" id="IPR001841">
    <property type="entry name" value="Znf_RING"/>
</dbReference>
<keyword evidence="1" id="KW-0479">Metal-binding</keyword>
<evidence type="ECO:0000259" key="6">
    <source>
        <dbReference type="PROSITE" id="PS50089"/>
    </source>
</evidence>
<organism evidence="7 8">
    <name type="scientific">Oikopleura dioica</name>
    <name type="common">Tunicate</name>
    <dbReference type="NCBI Taxonomy" id="34765"/>
    <lineage>
        <taxon>Eukaryota</taxon>
        <taxon>Metazoa</taxon>
        <taxon>Chordata</taxon>
        <taxon>Tunicata</taxon>
        <taxon>Appendicularia</taxon>
        <taxon>Copelata</taxon>
        <taxon>Oikopleuridae</taxon>
        <taxon>Oikopleura</taxon>
    </lineage>
</organism>
<keyword evidence="2 4" id="KW-0863">Zinc-finger</keyword>
<dbReference type="Proteomes" id="UP001158576">
    <property type="component" value="Chromosome PAR"/>
</dbReference>
<dbReference type="PANTHER" id="PTHR45931:SF3">
    <property type="entry name" value="RING ZINC FINGER-CONTAINING PROTEIN"/>
    <property type="match status" value="1"/>
</dbReference>
<dbReference type="SMART" id="SM00744">
    <property type="entry name" value="RINGv"/>
    <property type="match status" value="1"/>
</dbReference>
<dbReference type="Pfam" id="PF13639">
    <property type="entry name" value="zf-RING_2"/>
    <property type="match status" value="1"/>
</dbReference>
<evidence type="ECO:0000256" key="5">
    <source>
        <dbReference type="SAM" id="MobiDB-lite"/>
    </source>
</evidence>
<evidence type="ECO:0000313" key="7">
    <source>
        <dbReference type="EMBL" id="CAG5091316.1"/>
    </source>
</evidence>
<dbReference type="InterPro" id="IPR011016">
    <property type="entry name" value="Znf_RING-CH"/>
</dbReference>
<dbReference type="EMBL" id="OU015568">
    <property type="protein sequence ID" value="CAG5091316.1"/>
    <property type="molecule type" value="Genomic_DNA"/>
</dbReference>
<dbReference type="InterPro" id="IPR051834">
    <property type="entry name" value="RING_finger_E3_ligase"/>
</dbReference>
<accession>A0ABN7S373</accession>
<evidence type="ECO:0000256" key="4">
    <source>
        <dbReference type="PROSITE-ProRule" id="PRU00175"/>
    </source>
</evidence>
<dbReference type="Gene3D" id="3.30.40.10">
    <property type="entry name" value="Zinc/RING finger domain, C3HC4 (zinc finger)"/>
    <property type="match status" value="1"/>
</dbReference>
<feature type="compositionally biased region" description="Acidic residues" evidence="5">
    <location>
        <begin position="173"/>
        <end position="183"/>
    </location>
</feature>
<keyword evidence="3" id="KW-0862">Zinc</keyword>
<gene>
    <name evidence="7" type="ORF">OKIOD_LOCUS4523</name>
</gene>
<dbReference type="SUPFAM" id="SSF57850">
    <property type="entry name" value="RING/U-box"/>
    <property type="match status" value="1"/>
</dbReference>
<evidence type="ECO:0000256" key="1">
    <source>
        <dbReference type="ARBA" id="ARBA00022723"/>
    </source>
</evidence>
<feature type="region of interest" description="Disordered" evidence="5">
    <location>
        <begin position="121"/>
        <end position="183"/>
    </location>
</feature>
<evidence type="ECO:0000256" key="2">
    <source>
        <dbReference type="ARBA" id="ARBA00022771"/>
    </source>
</evidence>
<name>A0ABN7S373_OIKDI</name>
<feature type="domain" description="RING-type" evidence="6">
    <location>
        <begin position="272"/>
        <end position="313"/>
    </location>
</feature>
<feature type="compositionally biased region" description="Polar residues" evidence="5">
    <location>
        <begin position="89"/>
        <end position="100"/>
    </location>
</feature>
<feature type="compositionally biased region" description="Acidic residues" evidence="5">
    <location>
        <begin position="70"/>
        <end position="88"/>
    </location>
</feature>
<evidence type="ECO:0000313" key="8">
    <source>
        <dbReference type="Proteomes" id="UP001158576"/>
    </source>
</evidence>
<reference evidence="7 8" key="1">
    <citation type="submission" date="2021-04" db="EMBL/GenBank/DDBJ databases">
        <authorList>
            <person name="Bliznina A."/>
        </authorList>
    </citation>
    <scope>NUCLEOTIDE SEQUENCE [LARGE SCALE GENOMIC DNA]</scope>
</reference>
<dbReference type="CDD" id="cd16454">
    <property type="entry name" value="RING-H2_PA-TM-RING"/>
    <property type="match status" value="1"/>
</dbReference>
<keyword evidence="8" id="KW-1185">Reference proteome</keyword>
<evidence type="ECO:0000256" key="3">
    <source>
        <dbReference type="ARBA" id="ARBA00022833"/>
    </source>
</evidence>